<dbReference type="AlphaFoldDB" id="A0A644VYD2"/>
<organism evidence="2">
    <name type="scientific">bioreactor metagenome</name>
    <dbReference type="NCBI Taxonomy" id="1076179"/>
    <lineage>
        <taxon>unclassified sequences</taxon>
        <taxon>metagenomes</taxon>
        <taxon>ecological metagenomes</taxon>
    </lineage>
</organism>
<name>A0A644VYD2_9ZZZZ</name>
<evidence type="ECO:0000256" key="1">
    <source>
        <dbReference type="SAM" id="MobiDB-lite"/>
    </source>
</evidence>
<protein>
    <submittedName>
        <fullName evidence="2">Uncharacterized protein</fullName>
    </submittedName>
</protein>
<feature type="compositionally biased region" description="Low complexity" evidence="1">
    <location>
        <begin position="31"/>
        <end position="64"/>
    </location>
</feature>
<feature type="region of interest" description="Disordered" evidence="1">
    <location>
        <begin position="25"/>
        <end position="65"/>
    </location>
</feature>
<proteinExistence type="predicted"/>
<comment type="caution">
    <text evidence="2">The sequence shown here is derived from an EMBL/GenBank/DDBJ whole genome shotgun (WGS) entry which is preliminary data.</text>
</comment>
<dbReference type="EMBL" id="VSSQ01000507">
    <property type="protein sequence ID" value="MPL96378.1"/>
    <property type="molecule type" value="Genomic_DNA"/>
</dbReference>
<reference evidence="2" key="1">
    <citation type="submission" date="2019-08" db="EMBL/GenBank/DDBJ databases">
        <authorList>
            <person name="Kucharzyk K."/>
            <person name="Murdoch R.W."/>
            <person name="Higgins S."/>
            <person name="Loffler F."/>
        </authorList>
    </citation>
    <scope>NUCLEOTIDE SEQUENCE</scope>
</reference>
<gene>
    <name evidence="2" type="ORF">SDC9_42556</name>
</gene>
<evidence type="ECO:0000313" key="2">
    <source>
        <dbReference type="EMBL" id="MPL96378.1"/>
    </source>
</evidence>
<sequence length="370" mass="41219">MRKTSILFFLLCAICGCTSVDAKNTQTPNNTPAQPSQSAPAAPSASPENTPTSTPPVTASSPAPQFVPQTAVDIPMEDGSKCVFTLGMTEAEFLNILTQKNISFDHLDWFGYRLNLEGRECSFHFTAEGGVLKNITVEVDQISTNSGLTVGDSVDEAIRLYGQPSDTICRTRYPEYKVLYYYSEGYLFAIISENGTVLSWEIEIDTPEFRLSLITAQGKPVYLYIGIEMSQAEARLTEAEIPFDKPETIEQNTTCWRLKGLDLMFGTNELRPAPDHYDISSFEFYQYTVKTPDYKTGKGIQVGDTEEKLLEVYGPARETQEQNGVRSYCYVLDECKYLLGDLQLIFTVEDGKVVSWSGSFPAYICFDAAN</sequence>
<dbReference type="PROSITE" id="PS51257">
    <property type="entry name" value="PROKAR_LIPOPROTEIN"/>
    <property type="match status" value="1"/>
</dbReference>
<accession>A0A644VYD2</accession>